<gene>
    <name evidence="1" type="ORF">MicloDRAFT_00018150</name>
</gene>
<dbReference type="PATRIC" id="fig|864069.3.peg.2001"/>
<sequence>MTANQELDGQGKTKLSPFDLKQIRDAVSQLRAASPKSALADLVEEKIRALENEDPTYTLEERHSPRWRIFG</sequence>
<organism evidence="1 2">
    <name type="scientific">Microvirga lotononidis</name>
    <dbReference type="NCBI Taxonomy" id="864069"/>
    <lineage>
        <taxon>Bacteria</taxon>
        <taxon>Pseudomonadati</taxon>
        <taxon>Pseudomonadota</taxon>
        <taxon>Alphaproteobacteria</taxon>
        <taxon>Hyphomicrobiales</taxon>
        <taxon>Methylobacteriaceae</taxon>
        <taxon>Microvirga</taxon>
    </lineage>
</organism>
<dbReference type="Proteomes" id="UP000003947">
    <property type="component" value="Unassembled WGS sequence"/>
</dbReference>
<reference evidence="1 2" key="1">
    <citation type="submission" date="2012-02" db="EMBL/GenBank/DDBJ databases">
        <title>Improved High-Quality Draft sequence of Microvirga sp. WSM3557.</title>
        <authorList>
            <consortium name="US DOE Joint Genome Institute"/>
            <person name="Lucas S."/>
            <person name="Han J."/>
            <person name="Lapidus A."/>
            <person name="Cheng J.-F."/>
            <person name="Goodwin L."/>
            <person name="Pitluck S."/>
            <person name="Peters L."/>
            <person name="Zhang X."/>
            <person name="Detter J.C."/>
            <person name="Han C."/>
            <person name="Tapia R."/>
            <person name="Land M."/>
            <person name="Hauser L."/>
            <person name="Kyrpides N."/>
            <person name="Ivanova N."/>
            <person name="Pagani I."/>
            <person name="Brau L."/>
            <person name="Yates R."/>
            <person name="O'Hara G."/>
            <person name="Rui T."/>
            <person name="Howieson J."/>
            <person name="Reeve W."/>
            <person name="Woyke T."/>
        </authorList>
    </citation>
    <scope>NUCLEOTIDE SEQUENCE [LARGE SCALE GENOMIC DNA]</scope>
    <source>
        <strain evidence="1 2">WSM3557</strain>
    </source>
</reference>
<protein>
    <submittedName>
        <fullName evidence="1">Uncharacterized protein</fullName>
    </submittedName>
</protein>
<name>I4YZF1_9HYPH</name>
<dbReference type="AlphaFoldDB" id="I4YZF1"/>
<proteinExistence type="predicted"/>
<dbReference type="HOGENOM" id="CLU_2735559_0_0_5"/>
<evidence type="ECO:0000313" key="1">
    <source>
        <dbReference type="EMBL" id="EIM29343.1"/>
    </source>
</evidence>
<dbReference type="EMBL" id="JH660641">
    <property type="protein sequence ID" value="EIM29343.1"/>
    <property type="molecule type" value="Genomic_DNA"/>
</dbReference>
<evidence type="ECO:0000313" key="2">
    <source>
        <dbReference type="Proteomes" id="UP000003947"/>
    </source>
</evidence>
<dbReference type="OrthoDB" id="8020460at2"/>
<dbReference type="STRING" id="864069.MicloDRAFT_00018150"/>
<keyword evidence="2" id="KW-1185">Reference proteome</keyword>
<accession>I4YZF1</accession>
<dbReference type="RefSeq" id="WP_009490808.1">
    <property type="nucleotide sequence ID" value="NZ_CP141048.1"/>
</dbReference>